<dbReference type="STRING" id="930992.A0A0C9ZX52"/>
<reference evidence="3" key="2">
    <citation type="submission" date="2015-01" db="EMBL/GenBank/DDBJ databases">
        <title>Evolutionary Origins and Diversification of the Mycorrhizal Mutualists.</title>
        <authorList>
            <consortium name="DOE Joint Genome Institute"/>
            <consortium name="Mycorrhizal Genomics Consortium"/>
            <person name="Kohler A."/>
            <person name="Kuo A."/>
            <person name="Nagy L.G."/>
            <person name="Floudas D."/>
            <person name="Copeland A."/>
            <person name="Barry K.W."/>
            <person name="Cichocki N."/>
            <person name="Veneault-Fourrey C."/>
            <person name="LaButti K."/>
            <person name="Lindquist E.A."/>
            <person name="Lipzen A."/>
            <person name="Lundell T."/>
            <person name="Morin E."/>
            <person name="Murat C."/>
            <person name="Riley R."/>
            <person name="Ohm R."/>
            <person name="Sun H."/>
            <person name="Tunlid A."/>
            <person name="Henrissat B."/>
            <person name="Grigoriev I.V."/>
            <person name="Hibbett D.S."/>
            <person name="Martin F."/>
        </authorList>
    </citation>
    <scope>NUCLEOTIDE SEQUENCE [LARGE SCALE GENOMIC DNA]</scope>
    <source>
        <strain evidence="3">UH-Slu-Lm8-n1</strain>
    </source>
</reference>
<feature type="region of interest" description="Disordered" evidence="1">
    <location>
        <begin position="134"/>
        <end position="243"/>
    </location>
</feature>
<evidence type="ECO:0000313" key="2">
    <source>
        <dbReference type="EMBL" id="KIK42360.1"/>
    </source>
</evidence>
<dbReference type="EMBL" id="KN835241">
    <property type="protein sequence ID" value="KIK42360.1"/>
    <property type="molecule type" value="Genomic_DNA"/>
</dbReference>
<keyword evidence="3" id="KW-1185">Reference proteome</keyword>
<feature type="compositionally biased region" description="Basic and acidic residues" evidence="1">
    <location>
        <begin position="214"/>
        <end position="231"/>
    </location>
</feature>
<evidence type="ECO:0000313" key="3">
    <source>
        <dbReference type="Proteomes" id="UP000054485"/>
    </source>
</evidence>
<sequence>MATPSSSVTSASPPTTYLQPYSPSTSMDVDPIEKEDRLKAIQKVMASTELSMVTRNLRARLSYASYKATHNIPHVKLIDLEAKTRALASAPPRLIGTKRKATTGNNYYNNPATQGTVTRRGAMAPPVVSATSALPVPRSHYPTTVTGSSPNATQSLFTTLLGPPPSKQARTVRNSTDPPVQAAARSTAGSRSRGSDRASALRSIAESTRAQSRSRKDDTTRSKPKRADKGKQKASAADSADVERQAVATLTSLLQSRPSVASVSSPRSTLSTASDASSFQSLSQYAQSSARTMTAATLLLPSAESSFTMPRAATPPRNSGDNIYSTPRADDEEAAKLMLYLHTSPSPARPTTTRDRDTQDIAAYRALGSGSASLLTKGKILFAGQESRSSLRSERSFTSEALPSSQDSTQPLSQPLSLDTASSGSLAPAPSLEPTIIPPTPTLVDESSSLLPSPPSPSRRSDTSNGHASSPSNSLHAPPTPGNVPFNLNDFINVSPSPAVTAAPRAAVSLKSGLSANLRADVGRKLFEEEQQRHHYQGTHGTVSGFTDIHHDRGSVLGASIDLAST</sequence>
<feature type="region of interest" description="Disordered" evidence="1">
    <location>
        <begin position="255"/>
        <end position="280"/>
    </location>
</feature>
<gene>
    <name evidence="2" type="ORF">CY34DRAFT_83676</name>
</gene>
<feature type="region of interest" description="Disordered" evidence="1">
    <location>
        <begin position="1"/>
        <end position="30"/>
    </location>
</feature>
<dbReference type="Proteomes" id="UP000054485">
    <property type="component" value="Unassembled WGS sequence"/>
</dbReference>
<feature type="compositionally biased region" description="Low complexity" evidence="1">
    <location>
        <begin position="1"/>
        <end position="16"/>
    </location>
</feature>
<feature type="compositionally biased region" description="Polar residues" evidence="1">
    <location>
        <begin position="141"/>
        <end position="158"/>
    </location>
</feature>
<feature type="compositionally biased region" description="Polar residues" evidence="1">
    <location>
        <begin position="102"/>
        <end position="117"/>
    </location>
</feature>
<feature type="compositionally biased region" description="Polar residues" evidence="1">
    <location>
        <begin position="17"/>
        <end position="27"/>
    </location>
</feature>
<feature type="compositionally biased region" description="Polar residues" evidence="1">
    <location>
        <begin position="401"/>
        <end position="420"/>
    </location>
</feature>
<evidence type="ECO:0000256" key="1">
    <source>
        <dbReference type="SAM" id="MobiDB-lite"/>
    </source>
</evidence>
<dbReference type="OrthoDB" id="2163387at2759"/>
<feature type="region of interest" description="Disordered" evidence="1">
    <location>
        <begin position="385"/>
        <end position="482"/>
    </location>
</feature>
<proteinExistence type="predicted"/>
<feature type="compositionally biased region" description="Low complexity" evidence="1">
    <location>
        <begin position="256"/>
        <end position="274"/>
    </location>
</feature>
<feature type="region of interest" description="Disordered" evidence="1">
    <location>
        <begin position="97"/>
        <end position="117"/>
    </location>
</feature>
<dbReference type="HOGENOM" id="CLU_030372_0_0_1"/>
<feature type="compositionally biased region" description="Low complexity" evidence="1">
    <location>
        <begin position="421"/>
        <end position="435"/>
    </location>
</feature>
<dbReference type="AlphaFoldDB" id="A0A0C9ZX52"/>
<name>A0A0C9ZX52_9AGAM</name>
<protein>
    <submittedName>
        <fullName evidence="2">Uncharacterized protein</fullName>
    </submittedName>
</protein>
<dbReference type="InParanoid" id="A0A0C9ZX52"/>
<feature type="compositionally biased region" description="Polar residues" evidence="1">
    <location>
        <begin position="463"/>
        <end position="475"/>
    </location>
</feature>
<feature type="compositionally biased region" description="Polar residues" evidence="1">
    <location>
        <begin position="168"/>
        <end position="178"/>
    </location>
</feature>
<feature type="compositionally biased region" description="Low complexity" evidence="1">
    <location>
        <begin position="182"/>
        <end position="203"/>
    </location>
</feature>
<reference evidence="2 3" key="1">
    <citation type="submission" date="2014-04" db="EMBL/GenBank/DDBJ databases">
        <authorList>
            <consortium name="DOE Joint Genome Institute"/>
            <person name="Kuo A."/>
            <person name="Ruytinx J."/>
            <person name="Rineau F."/>
            <person name="Colpaert J."/>
            <person name="Kohler A."/>
            <person name="Nagy L.G."/>
            <person name="Floudas D."/>
            <person name="Copeland A."/>
            <person name="Barry K.W."/>
            <person name="Cichocki N."/>
            <person name="Veneault-Fourrey C."/>
            <person name="LaButti K."/>
            <person name="Lindquist E.A."/>
            <person name="Lipzen A."/>
            <person name="Lundell T."/>
            <person name="Morin E."/>
            <person name="Murat C."/>
            <person name="Sun H."/>
            <person name="Tunlid A."/>
            <person name="Henrissat B."/>
            <person name="Grigoriev I.V."/>
            <person name="Hibbett D.S."/>
            <person name="Martin F."/>
            <person name="Nordberg H.P."/>
            <person name="Cantor M.N."/>
            <person name="Hua S.X."/>
        </authorList>
    </citation>
    <scope>NUCLEOTIDE SEQUENCE [LARGE SCALE GENOMIC DNA]</scope>
    <source>
        <strain evidence="2 3">UH-Slu-Lm8-n1</strain>
    </source>
</reference>
<organism evidence="2 3">
    <name type="scientific">Suillus luteus UH-Slu-Lm8-n1</name>
    <dbReference type="NCBI Taxonomy" id="930992"/>
    <lineage>
        <taxon>Eukaryota</taxon>
        <taxon>Fungi</taxon>
        <taxon>Dikarya</taxon>
        <taxon>Basidiomycota</taxon>
        <taxon>Agaricomycotina</taxon>
        <taxon>Agaricomycetes</taxon>
        <taxon>Agaricomycetidae</taxon>
        <taxon>Boletales</taxon>
        <taxon>Suillineae</taxon>
        <taxon>Suillaceae</taxon>
        <taxon>Suillus</taxon>
    </lineage>
</organism>
<accession>A0A0C9ZX52</accession>